<dbReference type="SUPFAM" id="SSF53807">
    <property type="entry name" value="Helical backbone' metal receptor"/>
    <property type="match status" value="1"/>
</dbReference>
<evidence type="ECO:0000256" key="3">
    <source>
        <dbReference type="ARBA" id="ARBA00022448"/>
    </source>
</evidence>
<name>A0A1M6NSH3_9RHOB</name>
<evidence type="ECO:0000313" key="8">
    <source>
        <dbReference type="Proteomes" id="UP000183982"/>
    </source>
</evidence>
<dbReference type="GO" id="GO:0006829">
    <property type="term" value="P:zinc ion transport"/>
    <property type="evidence" value="ECO:0007669"/>
    <property type="project" value="UniProtKB-KW"/>
</dbReference>
<evidence type="ECO:0000313" key="7">
    <source>
        <dbReference type="EMBL" id="SHJ98707.1"/>
    </source>
</evidence>
<evidence type="ECO:0000256" key="6">
    <source>
        <dbReference type="SAM" id="SignalP"/>
    </source>
</evidence>
<dbReference type="AlphaFoldDB" id="A0A1M6NSH3"/>
<dbReference type="InterPro" id="IPR050492">
    <property type="entry name" value="Bact_metal-bind_prot9"/>
</dbReference>
<dbReference type="PANTHER" id="PTHR42953:SF3">
    <property type="entry name" value="HIGH-AFFINITY ZINC UPTAKE SYSTEM PROTEIN ZNUA"/>
    <property type="match status" value="1"/>
</dbReference>
<organism evidence="7 8">
    <name type="scientific">Shimia gijangensis</name>
    <dbReference type="NCBI Taxonomy" id="1470563"/>
    <lineage>
        <taxon>Bacteria</taxon>
        <taxon>Pseudomonadati</taxon>
        <taxon>Pseudomonadota</taxon>
        <taxon>Alphaproteobacteria</taxon>
        <taxon>Rhodobacterales</taxon>
        <taxon>Roseobacteraceae</taxon>
    </lineage>
</organism>
<dbReference type="InterPro" id="IPR006127">
    <property type="entry name" value="ZnuA-like"/>
</dbReference>
<feature type="signal peptide" evidence="6">
    <location>
        <begin position="1"/>
        <end position="20"/>
    </location>
</feature>
<feature type="chain" id="PRO_5012658017" description="High-affinity zinc uptake system protein ZnuA" evidence="6">
    <location>
        <begin position="21"/>
        <end position="312"/>
    </location>
</feature>
<protein>
    <recommendedName>
        <fullName evidence="2">High-affinity zinc uptake system protein ZnuA</fullName>
    </recommendedName>
</protein>
<evidence type="ECO:0000256" key="4">
    <source>
        <dbReference type="ARBA" id="ARBA00022729"/>
    </source>
</evidence>
<dbReference type="Gene3D" id="3.40.50.1980">
    <property type="entry name" value="Nitrogenase molybdenum iron protein domain"/>
    <property type="match status" value="2"/>
</dbReference>
<comment type="similarity">
    <text evidence="1">Belongs to the bacterial solute-binding protein 9 family.</text>
</comment>
<keyword evidence="3" id="KW-0813">Transport</keyword>
<evidence type="ECO:0000256" key="2">
    <source>
        <dbReference type="ARBA" id="ARBA00015915"/>
    </source>
</evidence>
<dbReference type="RefSeq" id="WP_073254205.1">
    <property type="nucleotide sequence ID" value="NZ_FQZQ01000016.1"/>
</dbReference>
<keyword evidence="5" id="KW-0406">Ion transport</keyword>
<keyword evidence="5" id="KW-0864">Zinc transport</keyword>
<accession>A0A1M6NSH3</accession>
<dbReference type="STRING" id="1470563.SAMN05444000_11695"/>
<keyword evidence="8" id="KW-1185">Reference proteome</keyword>
<dbReference type="Pfam" id="PF01297">
    <property type="entry name" value="ZnuA"/>
    <property type="match status" value="1"/>
</dbReference>
<keyword evidence="5" id="KW-0862">Zinc</keyword>
<dbReference type="GO" id="GO:0046872">
    <property type="term" value="F:metal ion binding"/>
    <property type="evidence" value="ECO:0007669"/>
    <property type="project" value="InterPro"/>
</dbReference>
<evidence type="ECO:0000256" key="5">
    <source>
        <dbReference type="ARBA" id="ARBA00022906"/>
    </source>
</evidence>
<sequence length="312" mass="34021">MNRLLSGVTAALLLSGGALAEGVRVVVDVAPIHSMVARVMQNVAEPTLLIRAGDSPHDFALRPSAAQSLQDVDVVFWLGHMLTPSLEDTLATVATHAQSVELSEVPGTTVLEFRQEAVFGEDHHDDEHEDAHDDHHDDHAHEGVDPHMWLDPDNAAIWLTEIADTLQKADPKNADIYAANAAVAKSEYSELSLEIDALLSPLKAEQFVVFHDAYQYFENRFHLEATGAIVLSDGRAPSAARLNEVRDEIMHQGVTCVFSEPQFDPRMVQAVAGMANTAELDPMGVEITSGPDLYPTLIRNLAMAISSCLRNH</sequence>
<proteinExistence type="inferred from homology"/>
<gene>
    <name evidence="7" type="ORF">SAMN05444000_11695</name>
</gene>
<dbReference type="OrthoDB" id="7346865at2"/>
<dbReference type="Proteomes" id="UP000183982">
    <property type="component" value="Unassembled WGS sequence"/>
</dbReference>
<dbReference type="PANTHER" id="PTHR42953">
    <property type="entry name" value="HIGH-AFFINITY ZINC UPTAKE SYSTEM PROTEIN ZNUA-RELATED"/>
    <property type="match status" value="1"/>
</dbReference>
<keyword evidence="4 6" id="KW-0732">Signal</keyword>
<reference evidence="8" key="1">
    <citation type="submission" date="2016-11" db="EMBL/GenBank/DDBJ databases">
        <authorList>
            <person name="Varghese N."/>
            <person name="Submissions S."/>
        </authorList>
    </citation>
    <scope>NUCLEOTIDE SEQUENCE [LARGE SCALE GENOMIC DNA]</scope>
    <source>
        <strain evidence="8">DSM 100564</strain>
    </source>
</reference>
<dbReference type="EMBL" id="FQZQ01000016">
    <property type="protein sequence ID" value="SHJ98707.1"/>
    <property type="molecule type" value="Genomic_DNA"/>
</dbReference>
<evidence type="ECO:0000256" key="1">
    <source>
        <dbReference type="ARBA" id="ARBA00011028"/>
    </source>
</evidence>